<evidence type="ECO:0000313" key="5">
    <source>
        <dbReference type="Proteomes" id="UP000006683"/>
    </source>
</evidence>
<dbReference type="EMBL" id="CP002209">
    <property type="protein sequence ID" value="ADN75715.1"/>
    <property type="molecule type" value="Genomic_DNA"/>
</dbReference>
<dbReference type="Proteomes" id="UP000006683">
    <property type="component" value="Chromosome"/>
</dbReference>
<dbReference type="Gene3D" id="1.10.357.10">
    <property type="entry name" value="Tetracycline Repressor, domain 2"/>
    <property type="match status" value="1"/>
</dbReference>
<keyword evidence="1 2" id="KW-0238">DNA-binding</keyword>
<dbReference type="Pfam" id="PF00440">
    <property type="entry name" value="TetR_N"/>
    <property type="match status" value="1"/>
</dbReference>
<dbReference type="GO" id="GO:0003677">
    <property type="term" value="F:DNA binding"/>
    <property type="evidence" value="ECO:0007669"/>
    <property type="project" value="UniProtKB-UniRule"/>
</dbReference>
<evidence type="ECO:0000313" key="4">
    <source>
        <dbReference type="EMBL" id="ADN75715.1"/>
    </source>
</evidence>
<dbReference type="AlphaFoldDB" id="E1SP90"/>
<sequence length="196" mass="22154">MTHQERLGQGERTRQNIVTALTERLRLVTYQQVTVGELMRQASVGRSTFYRHFSSKLDVLLLHHTNRFRQMLADYQSEQDWLALEAAPSLHHFFGRVAANSNLRRSLGYTLGADSELAKHKIARLIVNEVEANLTRTLPTAELTLPLPMLTSAIAANIQSQVVAFKDLTNKQETEAFVNRLQHLNRGLILAALGRV</sequence>
<dbReference type="PROSITE" id="PS50977">
    <property type="entry name" value="HTH_TETR_2"/>
    <property type="match status" value="1"/>
</dbReference>
<evidence type="ECO:0000259" key="3">
    <source>
        <dbReference type="PROSITE" id="PS50977"/>
    </source>
</evidence>
<reference evidence="4 5" key="1">
    <citation type="journal article" date="2010" name="Stand. Genomic Sci.">
        <title>Complete genome sequence of Ferrimonas balearica type strain (PAT).</title>
        <authorList>
            <person name="Nolan M."/>
            <person name="Sikorski J."/>
            <person name="Davenport K."/>
            <person name="Lucas S."/>
            <person name="Glavina Del Rio T."/>
            <person name="Tice H."/>
            <person name="Cheng J."/>
            <person name="Goodwin L."/>
            <person name="Pitluck S."/>
            <person name="Liolios K."/>
            <person name="Ivanova N."/>
            <person name="Mavromatis K."/>
            <person name="Ovchinnikova G."/>
            <person name="Pati A."/>
            <person name="Chen A."/>
            <person name="Palaniappan K."/>
            <person name="Land M."/>
            <person name="Hauser L."/>
            <person name="Chang Y."/>
            <person name="Jeffries C."/>
            <person name="Tapia R."/>
            <person name="Brettin T."/>
            <person name="Detter J."/>
            <person name="Han C."/>
            <person name="Yasawong M."/>
            <person name="Rohde M."/>
            <person name="Tindall B."/>
            <person name="Goker M."/>
            <person name="Woyke T."/>
            <person name="Bristow J."/>
            <person name="Eisen J."/>
            <person name="Markowitz V."/>
            <person name="Hugenholtz P."/>
            <person name="Kyrpides N."/>
            <person name="Klenk H."/>
            <person name="Lapidus A."/>
        </authorList>
    </citation>
    <scope>NUCLEOTIDE SEQUENCE [LARGE SCALE GENOMIC DNA]</scope>
    <source>
        <strain evidence="5">DSM 9799 / CCM 4581 / KCTC 23876 / PAT</strain>
    </source>
</reference>
<feature type="domain" description="HTH tetR-type" evidence="3">
    <location>
        <begin position="11"/>
        <end position="71"/>
    </location>
</feature>
<keyword evidence="5" id="KW-1185">Reference proteome</keyword>
<accession>E1SP90</accession>
<dbReference type="SUPFAM" id="SSF46689">
    <property type="entry name" value="Homeodomain-like"/>
    <property type="match status" value="1"/>
</dbReference>
<dbReference type="KEGG" id="fbl:Fbal_1511"/>
<dbReference type="InterPro" id="IPR009057">
    <property type="entry name" value="Homeodomain-like_sf"/>
</dbReference>
<organism evidence="4 5">
    <name type="scientific">Ferrimonas balearica (strain DSM 9799 / CCM 4581 / KCTC 23876 / PAT)</name>
    <dbReference type="NCBI Taxonomy" id="550540"/>
    <lineage>
        <taxon>Bacteria</taxon>
        <taxon>Pseudomonadati</taxon>
        <taxon>Pseudomonadota</taxon>
        <taxon>Gammaproteobacteria</taxon>
        <taxon>Alteromonadales</taxon>
        <taxon>Ferrimonadaceae</taxon>
        <taxon>Ferrimonas</taxon>
    </lineage>
</organism>
<dbReference type="STRING" id="550540.Fbal_1511"/>
<dbReference type="InterPro" id="IPR001647">
    <property type="entry name" value="HTH_TetR"/>
</dbReference>
<protein>
    <submittedName>
        <fullName evidence="4">Transcriptional regulator, TetR family</fullName>
    </submittedName>
</protein>
<dbReference type="eggNOG" id="COG1309">
    <property type="taxonomic scope" value="Bacteria"/>
</dbReference>
<proteinExistence type="predicted"/>
<dbReference type="GeneID" id="67181727"/>
<gene>
    <name evidence="4" type="ordered locus">Fbal_1511</name>
</gene>
<feature type="DNA-binding region" description="H-T-H motif" evidence="2">
    <location>
        <begin position="34"/>
        <end position="53"/>
    </location>
</feature>
<dbReference type="HOGENOM" id="CLU_1388411_0_0_6"/>
<name>E1SP90_FERBD</name>
<evidence type="ECO:0000256" key="2">
    <source>
        <dbReference type="PROSITE-ProRule" id="PRU00335"/>
    </source>
</evidence>
<dbReference type="RefSeq" id="WP_013345021.1">
    <property type="nucleotide sequence ID" value="NC_014541.1"/>
</dbReference>
<evidence type="ECO:0000256" key="1">
    <source>
        <dbReference type="ARBA" id="ARBA00023125"/>
    </source>
</evidence>
<dbReference type="OrthoDB" id="9798857at2"/>